<sequence>MNWKVRLLCLSMASMPLPVFAGGLQSELIPLDHVVMTDGPAAGVAFLMSDAGGWSARDDAIAAKLKAQKIAVVGVDMPKYVEAINAQAAKTQKDDP</sequence>
<proteinExistence type="predicted"/>
<evidence type="ECO:0000313" key="2">
    <source>
        <dbReference type="EMBL" id="OIQ68983.1"/>
    </source>
</evidence>
<feature type="domain" description="Bacterial virulence" evidence="1">
    <location>
        <begin position="44"/>
        <end position="81"/>
    </location>
</feature>
<organism evidence="2">
    <name type="scientific">mine drainage metagenome</name>
    <dbReference type="NCBI Taxonomy" id="410659"/>
    <lineage>
        <taxon>unclassified sequences</taxon>
        <taxon>metagenomes</taxon>
        <taxon>ecological metagenomes</taxon>
    </lineage>
</organism>
<dbReference type="AlphaFoldDB" id="A0A1J5PMJ3"/>
<reference evidence="2" key="1">
    <citation type="submission" date="2016-10" db="EMBL/GenBank/DDBJ databases">
        <title>Sequence of Gallionella enrichment culture.</title>
        <authorList>
            <person name="Poehlein A."/>
            <person name="Muehling M."/>
            <person name="Daniel R."/>
        </authorList>
    </citation>
    <scope>NUCLEOTIDE SEQUENCE</scope>
</reference>
<accession>A0A1J5PMJ3</accession>
<dbReference type="InterPro" id="IPR010333">
    <property type="entry name" value="VirJ"/>
</dbReference>
<protein>
    <recommendedName>
        <fullName evidence="1">Bacterial virulence domain-containing protein</fullName>
    </recommendedName>
</protein>
<comment type="caution">
    <text evidence="2">The sequence shown here is derived from an EMBL/GenBank/DDBJ whole genome shotgun (WGS) entry which is preliminary data.</text>
</comment>
<dbReference type="EMBL" id="MLJW01004984">
    <property type="protein sequence ID" value="OIQ68983.1"/>
    <property type="molecule type" value="Genomic_DNA"/>
</dbReference>
<dbReference type="Pfam" id="PF06057">
    <property type="entry name" value="VirJ"/>
    <property type="match status" value="1"/>
</dbReference>
<name>A0A1J5PMJ3_9ZZZZ</name>
<evidence type="ECO:0000259" key="1">
    <source>
        <dbReference type="Pfam" id="PF06057"/>
    </source>
</evidence>
<gene>
    <name evidence="2" type="ORF">GALL_494190</name>
</gene>